<proteinExistence type="predicted"/>
<accession>A0A0E9QC20</accession>
<dbReference type="EMBL" id="GBXM01094722">
    <property type="protein sequence ID" value="JAH13855.1"/>
    <property type="molecule type" value="Transcribed_RNA"/>
</dbReference>
<organism evidence="1">
    <name type="scientific">Anguilla anguilla</name>
    <name type="common">European freshwater eel</name>
    <name type="synonym">Muraena anguilla</name>
    <dbReference type="NCBI Taxonomy" id="7936"/>
    <lineage>
        <taxon>Eukaryota</taxon>
        <taxon>Metazoa</taxon>
        <taxon>Chordata</taxon>
        <taxon>Craniata</taxon>
        <taxon>Vertebrata</taxon>
        <taxon>Euteleostomi</taxon>
        <taxon>Actinopterygii</taxon>
        <taxon>Neopterygii</taxon>
        <taxon>Teleostei</taxon>
        <taxon>Anguilliformes</taxon>
        <taxon>Anguillidae</taxon>
        <taxon>Anguilla</taxon>
    </lineage>
</organism>
<protein>
    <submittedName>
        <fullName evidence="1">Uncharacterized protein</fullName>
    </submittedName>
</protein>
<reference evidence="1" key="2">
    <citation type="journal article" date="2015" name="Fish Shellfish Immunol.">
        <title>Early steps in the European eel (Anguilla anguilla)-Vibrio vulnificus interaction in the gills: Role of the RtxA13 toxin.</title>
        <authorList>
            <person name="Callol A."/>
            <person name="Pajuelo D."/>
            <person name="Ebbesson L."/>
            <person name="Teles M."/>
            <person name="MacKenzie S."/>
            <person name="Amaro C."/>
        </authorList>
    </citation>
    <scope>NUCLEOTIDE SEQUENCE</scope>
</reference>
<dbReference type="AlphaFoldDB" id="A0A0E9QC20"/>
<name>A0A0E9QC20_ANGAN</name>
<evidence type="ECO:0000313" key="1">
    <source>
        <dbReference type="EMBL" id="JAH13855.1"/>
    </source>
</evidence>
<sequence>MENSGTEATFGTLRAFGLSGLWLCPFIG</sequence>
<reference evidence="1" key="1">
    <citation type="submission" date="2014-11" db="EMBL/GenBank/DDBJ databases">
        <authorList>
            <person name="Amaro Gonzalez C."/>
        </authorList>
    </citation>
    <scope>NUCLEOTIDE SEQUENCE</scope>
</reference>